<accession>F0QV17</accession>
<dbReference type="InterPro" id="IPR020904">
    <property type="entry name" value="Sc_DH/Rdtase_CS"/>
</dbReference>
<dbReference type="InterPro" id="IPR036291">
    <property type="entry name" value="NAD(P)-bd_dom_sf"/>
</dbReference>
<evidence type="ECO:0000256" key="2">
    <source>
        <dbReference type="ARBA" id="ARBA00023002"/>
    </source>
</evidence>
<evidence type="ECO:0000313" key="3">
    <source>
        <dbReference type="EMBL" id="ADY00749.1"/>
    </source>
</evidence>
<dbReference type="PANTHER" id="PTHR24321:SF8">
    <property type="entry name" value="ESTRADIOL 17-BETA-DEHYDROGENASE 8-RELATED"/>
    <property type="match status" value="1"/>
</dbReference>
<dbReference type="SUPFAM" id="SSF51735">
    <property type="entry name" value="NAD(P)-binding Rossmann-fold domains"/>
    <property type="match status" value="1"/>
</dbReference>
<dbReference type="PROSITE" id="PS00061">
    <property type="entry name" value="ADH_SHORT"/>
    <property type="match status" value="1"/>
</dbReference>
<dbReference type="CDD" id="cd05233">
    <property type="entry name" value="SDR_c"/>
    <property type="match status" value="1"/>
</dbReference>
<keyword evidence="2" id="KW-0560">Oxidoreductase</keyword>
<evidence type="ECO:0000313" key="4">
    <source>
        <dbReference type="Proteomes" id="UP000007485"/>
    </source>
</evidence>
<dbReference type="InterPro" id="IPR002347">
    <property type="entry name" value="SDR_fam"/>
</dbReference>
<dbReference type="PRINTS" id="PR00081">
    <property type="entry name" value="GDHRDH"/>
</dbReference>
<dbReference type="STRING" id="985053.VMUT_0538"/>
<comment type="similarity">
    <text evidence="1">Belongs to the short-chain dehydrogenases/reductases (SDR) family.</text>
</comment>
<dbReference type="AlphaFoldDB" id="F0QV17"/>
<dbReference type="RefSeq" id="WP_013603912.1">
    <property type="nucleotide sequence ID" value="NC_015151.1"/>
</dbReference>
<reference evidence="3 4" key="1">
    <citation type="journal article" date="2011" name="J. Bacteriol.">
        <title>Complete genome sequence of 'Vulcanisaeta moutnovskia' strain 768-28, a novel member of the hyperthermophilic crenarchaeal genus vulcanisaeta.</title>
        <authorList>
            <person name="Gumerov V.M."/>
            <person name="Mardanov A.V."/>
            <person name="Beletsky A.V."/>
            <person name="Prokofeva M.I."/>
            <person name="Bonch-Osmolovskaya E.A."/>
            <person name="Ravin N.V."/>
            <person name="Skryabin K.G."/>
        </authorList>
    </citation>
    <scope>NUCLEOTIDE SEQUENCE [LARGE SCALE GENOMIC DNA]</scope>
    <source>
        <strain evidence="3 4">768-28</strain>
    </source>
</reference>
<dbReference type="GeneID" id="10288190"/>
<keyword evidence="4" id="KW-1185">Reference proteome</keyword>
<dbReference type="OrthoDB" id="10157at2157"/>
<protein>
    <submittedName>
        <fullName evidence="3">Oxidoreductase</fullName>
    </submittedName>
</protein>
<gene>
    <name evidence="3" type="ordered locus">VMUT_0538</name>
</gene>
<dbReference type="Pfam" id="PF13561">
    <property type="entry name" value="adh_short_C2"/>
    <property type="match status" value="1"/>
</dbReference>
<proteinExistence type="inferred from homology"/>
<dbReference type="PANTHER" id="PTHR24321">
    <property type="entry name" value="DEHYDROGENASES, SHORT CHAIN"/>
    <property type="match status" value="1"/>
</dbReference>
<dbReference type="FunFam" id="3.40.50.720:FF:000084">
    <property type="entry name" value="Short-chain dehydrogenase reductase"/>
    <property type="match status" value="1"/>
</dbReference>
<dbReference type="HOGENOM" id="CLU_010194_1_1_2"/>
<dbReference type="KEGG" id="vmo:VMUT_0538"/>
<organism evidence="3 4">
    <name type="scientific">Vulcanisaeta moutnovskia (strain 768-28)</name>
    <dbReference type="NCBI Taxonomy" id="985053"/>
    <lineage>
        <taxon>Archaea</taxon>
        <taxon>Thermoproteota</taxon>
        <taxon>Thermoprotei</taxon>
        <taxon>Thermoproteales</taxon>
        <taxon>Thermoproteaceae</taxon>
        <taxon>Vulcanisaeta</taxon>
    </lineage>
</organism>
<dbReference type="eggNOG" id="arCOG01259">
    <property type="taxonomic scope" value="Archaea"/>
</dbReference>
<dbReference type="Proteomes" id="UP000007485">
    <property type="component" value="Chromosome"/>
</dbReference>
<dbReference type="GO" id="GO:0016491">
    <property type="term" value="F:oxidoreductase activity"/>
    <property type="evidence" value="ECO:0007669"/>
    <property type="project" value="UniProtKB-KW"/>
</dbReference>
<dbReference type="EMBL" id="CP002529">
    <property type="protein sequence ID" value="ADY00749.1"/>
    <property type="molecule type" value="Genomic_DNA"/>
</dbReference>
<name>F0QV17_VULM7</name>
<evidence type="ECO:0000256" key="1">
    <source>
        <dbReference type="ARBA" id="ARBA00006484"/>
    </source>
</evidence>
<dbReference type="Gene3D" id="3.40.50.720">
    <property type="entry name" value="NAD(P)-binding Rossmann-like Domain"/>
    <property type="match status" value="1"/>
</dbReference>
<sequence>MGKYSNVDEMRDLFSIRGLVAVVTGAASGIGQGIAFAWAANGGKLVISDINEDGLKETEREIRSVTNDVVSVAADVTKLDDVKRLVNESMKAFGNIDALYIVPGINVRKSILSYTYDEFERVLRVNLWGTYYLLKEFGNVMVKNPRGGSIVLMSSIRHLVVEPGQSVYAATKAAMVQLARTAAAEWAKYNVRVNVIAPGVVETELTQQIKKDTAWYEAYRTKPALKRWATVREIAGPAIFLATPAASYITGTVIYVDGGWTAIDGRYEPNIP</sequence>